<evidence type="ECO:0000256" key="1">
    <source>
        <dbReference type="SAM" id="SignalP"/>
    </source>
</evidence>
<dbReference type="Pfam" id="PF20009">
    <property type="entry name" value="GEVED"/>
    <property type="match status" value="1"/>
</dbReference>
<dbReference type="SUPFAM" id="SSF49265">
    <property type="entry name" value="Fibronectin type III"/>
    <property type="match status" value="1"/>
</dbReference>
<proteinExistence type="predicted"/>
<feature type="chain" id="PRO_5020643546" description="Peptidase M12B domain-containing protein" evidence="1">
    <location>
        <begin position="21"/>
        <end position="749"/>
    </location>
</feature>
<keyword evidence="1" id="KW-0732">Signal</keyword>
<dbReference type="AlphaFoldDB" id="A0A4Q5M4W7"/>
<dbReference type="EMBL" id="SEWF01000002">
    <property type="protein sequence ID" value="RYU97444.1"/>
    <property type="molecule type" value="Genomic_DNA"/>
</dbReference>
<dbReference type="SUPFAM" id="SSF55486">
    <property type="entry name" value="Metalloproteases ('zincins'), catalytic domain"/>
    <property type="match status" value="1"/>
</dbReference>
<dbReference type="InterPro" id="IPR024079">
    <property type="entry name" value="MetalloPept_cat_dom_sf"/>
</dbReference>
<dbReference type="Gene3D" id="2.60.40.10">
    <property type="entry name" value="Immunoglobulins"/>
    <property type="match status" value="1"/>
</dbReference>
<dbReference type="PANTHER" id="PTHR11905:SF159">
    <property type="entry name" value="ADAM METALLOPROTEASE"/>
    <property type="match status" value="1"/>
</dbReference>
<reference evidence="3 4" key="1">
    <citation type="submission" date="2019-02" db="EMBL/GenBank/DDBJ databases">
        <title>Bacterial novel species Emticicia sp. 17J42-9 isolated from soil.</title>
        <authorList>
            <person name="Jung H.-Y."/>
        </authorList>
    </citation>
    <scope>NUCLEOTIDE SEQUENCE [LARGE SCALE GENOMIC DNA]</scope>
    <source>
        <strain evidence="3 4">17J42-9</strain>
    </source>
</reference>
<evidence type="ECO:0000313" key="4">
    <source>
        <dbReference type="Proteomes" id="UP000293162"/>
    </source>
</evidence>
<evidence type="ECO:0000259" key="2">
    <source>
        <dbReference type="PROSITE" id="PS50215"/>
    </source>
</evidence>
<dbReference type="RefSeq" id="WP_130019226.1">
    <property type="nucleotide sequence ID" value="NZ_SEWF01000002.1"/>
</dbReference>
<sequence length="749" mass="82789">MKKTGSLLISLLMLVFCGHAQHHKIYKEVNSAKTRLIPSTSSELFYSPTTSVRQNSFVANSSAVEFSVNKTELVRLSQKQIPFLNLSVPSSNGNAFELELIPINIYGPQFKVVNAANQEVPFTKATHYKGVVKGDPNSLVAISISDREISGFISNQDGTYVLGKLKKSEKHVLYNDKDLLQKHAYKCGFSEESIRQVAESNSCSVPPVRDSSEACNPVQIYLEADYQIYKEQDSSMVTATDFVTRLFAQVVVLYDRELITVQVSELKIWDTDEPFMTPWTATFQQVYHAFGMYLNDNLNGNFNGHIAHLLSARPLGGGMGGIDVLCSKGWSVTTEVGNTVVELPTYSRPVKVIAHELGHNMGSSHTNSCKWPCGALDNCWTIEQVPGQPWCSLSPFPEVRGTIMSYCDIAGSINLYNGFGILPGNLIRKRVQACMGNTKPVINLKAINIYRNTAHLLWEHLVGEGDYTVEYKPASSNTWTSKTTTEEGLMITGLLANTVYDWRVKVDCSVFTMATFTTNNQPPVEYCKVNYTYPCESWQIKIQTVSFNNTFFTLMSGCPPPGGQMLYFKPIRNFVKGQTQNFTIYPGHGGQPYVNVSIWIDFNKNGIFETPDRVFMTTDSVEGGQISGSFIIPDTAVTQPYTRMRIIITREEEASTSCGPYQAGETEDYLISIVGNCQQTLTLNHPFNDIMAGGQTIQTLSIGGSINAANQIYGTGTTATYQSATINLSPGFKAEKGTIFKAETGGCNN</sequence>
<dbReference type="PANTHER" id="PTHR11905">
    <property type="entry name" value="ADAM A DISINTEGRIN AND METALLOPROTEASE DOMAIN"/>
    <property type="match status" value="1"/>
</dbReference>
<dbReference type="InterPro" id="IPR036116">
    <property type="entry name" value="FN3_sf"/>
</dbReference>
<protein>
    <recommendedName>
        <fullName evidence="2">Peptidase M12B domain-containing protein</fullName>
    </recommendedName>
</protein>
<feature type="domain" description="Peptidase M12B" evidence="2">
    <location>
        <begin position="216"/>
        <end position="409"/>
    </location>
</feature>
<dbReference type="InterPro" id="IPR001590">
    <property type="entry name" value="Peptidase_M12B"/>
</dbReference>
<dbReference type="PROSITE" id="PS50215">
    <property type="entry name" value="ADAM_MEPRO"/>
    <property type="match status" value="1"/>
</dbReference>
<comment type="caution">
    <text evidence="3">The sequence shown here is derived from an EMBL/GenBank/DDBJ whole genome shotgun (WGS) entry which is preliminary data.</text>
</comment>
<dbReference type="InterPro" id="IPR045474">
    <property type="entry name" value="GEVED"/>
</dbReference>
<dbReference type="NCBIfam" id="NF045639">
    <property type="entry name" value="GCX_COOH"/>
    <property type="match status" value="1"/>
</dbReference>
<name>A0A4Q5M4W7_9BACT</name>
<dbReference type="Gene3D" id="3.40.390.10">
    <property type="entry name" value="Collagenase (Catalytic Domain)"/>
    <property type="match status" value="1"/>
</dbReference>
<dbReference type="InterPro" id="IPR013783">
    <property type="entry name" value="Ig-like_fold"/>
</dbReference>
<dbReference type="InterPro" id="IPR055015">
    <property type="entry name" value="GCX_COOH"/>
</dbReference>
<evidence type="ECO:0000313" key="3">
    <source>
        <dbReference type="EMBL" id="RYU97444.1"/>
    </source>
</evidence>
<accession>A0A4Q5M4W7</accession>
<keyword evidence="4" id="KW-1185">Reference proteome</keyword>
<organism evidence="3 4">
    <name type="scientific">Emticicia agri</name>
    <dbReference type="NCBI Taxonomy" id="2492393"/>
    <lineage>
        <taxon>Bacteria</taxon>
        <taxon>Pseudomonadati</taxon>
        <taxon>Bacteroidota</taxon>
        <taxon>Cytophagia</taxon>
        <taxon>Cytophagales</taxon>
        <taxon>Leadbetterellaceae</taxon>
        <taxon>Emticicia</taxon>
    </lineage>
</organism>
<dbReference type="GO" id="GO:0004222">
    <property type="term" value="F:metalloendopeptidase activity"/>
    <property type="evidence" value="ECO:0007669"/>
    <property type="project" value="InterPro"/>
</dbReference>
<dbReference type="OrthoDB" id="9792152at2"/>
<dbReference type="Pfam" id="PF13688">
    <property type="entry name" value="Reprolysin_5"/>
    <property type="match status" value="1"/>
</dbReference>
<gene>
    <name evidence="3" type="ORF">EWM59_01785</name>
</gene>
<dbReference type="GO" id="GO:0006509">
    <property type="term" value="P:membrane protein ectodomain proteolysis"/>
    <property type="evidence" value="ECO:0007669"/>
    <property type="project" value="TreeGrafter"/>
</dbReference>
<dbReference type="CDD" id="cd00063">
    <property type="entry name" value="FN3"/>
    <property type="match status" value="1"/>
</dbReference>
<dbReference type="InterPro" id="IPR003961">
    <property type="entry name" value="FN3_dom"/>
</dbReference>
<feature type="signal peptide" evidence="1">
    <location>
        <begin position="1"/>
        <end position="20"/>
    </location>
</feature>
<dbReference type="Proteomes" id="UP000293162">
    <property type="component" value="Unassembled WGS sequence"/>
</dbReference>